<reference evidence="2 3" key="1">
    <citation type="submission" date="2024-06" db="EMBL/GenBank/DDBJ databases">
        <title>The Natural Products Discovery Center: Release of the First 8490 Sequenced Strains for Exploring Actinobacteria Biosynthetic Diversity.</title>
        <authorList>
            <person name="Kalkreuter E."/>
            <person name="Kautsar S.A."/>
            <person name="Yang D."/>
            <person name="Bader C.D."/>
            <person name="Teijaro C.N."/>
            <person name="Fluegel L."/>
            <person name="Davis C.M."/>
            <person name="Simpson J.R."/>
            <person name="Lauterbach L."/>
            <person name="Steele A.D."/>
            <person name="Gui C."/>
            <person name="Meng S."/>
            <person name="Li G."/>
            <person name="Viehrig K."/>
            <person name="Ye F."/>
            <person name="Su P."/>
            <person name="Kiefer A.F."/>
            <person name="Nichols A."/>
            <person name="Cepeda A.J."/>
            <person name="Yan W."/>
            <person name="Fan B."/>
            <person name="Jiang Y."/>
            <person name="Adhikari A."/>
            <person name="Zheng C.-J."/>
            <person name="Schuster L."/>
            <person name="Cowan T.M."/>
            <person name="Smanski M.J."/>
            <person name="Chevrette M.G."/>
            <person name="De Carvalho L.P.S."/>
            <person name="Shen B."/>
        </authorList>
    </citation>
    <scope>NUCLEOTIDE SEQUENCE [LARGE SCALE GENOMIC DNA]</scope>
    <source>
        <strain evidence="2 3">NPDC006337</strain>
    </source>
</reference>
<dbReference type="Proteomes" id="UP001550378">
    <property type="component" value="Unassembled WGS sequence"/>
</dbReference>
<keyword evidence="3" id="KW-1185">Reference proteome</keyword>
<protein>
    <submittedName>
        <fullName evidence="2">Uncharacterized protein</fullName>
    </submittedName>
</protein>
<accession>A0ABV2W3D5</accession>
<feature type="transmembrane region" description="Helical" evidence="1">
    <location>
        <begin position="44"/>
        <end position="65"/>
    </location>
</feature>
<evidence type="ECO:0000256" key="1">
    <source>
        <dbReference type="SAM" id="Phobius"/>
    </source>
</evidence>
<keyword evidence="1" id="KW-0812">Transmembrane</keyword>
<keyword evidence="1" id="KW-1133">Transmembrane helix</keyword>
<organism evidence="2 3">
    <name type="scientific">Streptomyces lavendulocolor</name>
    <dbReference type="NCBI Taxonomy" id="67316"/>
    <lineage>
        <taxon>Bacteria</taxon>
        <taxon>Bacillati</taxon>
        <taxon>Actinomycetota</taxon>
        <taxon>Actinomycetes</taxon>
        <taxon>Kitasatosporales</taxon>
        <taxon>Streptomycetaceae</taxon>
        <taxon>Streptomyces</taxon>
    </lineage>
</organism>
<proteinExistence type="predicted"/>
<dbReference type="EMBL" id="JBEXZR010000008">
    <property type="protein sequence ID" value="MEU0708032.1"/>
    <property type="molecule type" value="Genomic_DNA"/>
</dbReference>
<dbReference type="RefSeq" id="WP_359658755.1">
    <property type="nucleotide sequence ID" value="NZ_JBEXZO010000010.1"/>
</dbReference>
<gene>
    <name evidence="2" type="ORF">ABZ508_11760</name>
</gene>
<comment type="caution">
    <text evidence="2">The sequence shown here is derived from an EMBL/GenBank/DDBJ whole genome shotgun (WGS) entry which is preliminary data.</text>
</comment>
<evidence type="ECO:0000313" key="3">
    <source>
        <dbReference type="Proteomes" id="UP001550378"/>
    </source>
</evidence>
<keyword evidence="1" id="KW-0472">Membrane</keyword>
<sequence>MSWPVKPLDAESRRAVRGLALTGLVLSLLLTALCAYDLAAGRGWSAVATAGLLLAALNAGALLLVREGRGR</sequence>
<evidence type="ECO:0000313" key="2">
    <source>
        <dbReference type="EMBL" id="MEU0708032.1"/>
    </source>
</evidence>
<name>A0ABV2W3D5_9ACTN</name>